<proteinExistence type="predicted"/>
<dbReference type="AlphaFoldDB" id="A0A372EQG1"/>
<organism evidence="1 2">
    <name type="scientific">Hydrogenophaga borbori</name>
    <dbReference type="NCBI Taxonomy" id="2294117"/>
    <lineage>
        <taxon>Bacteria</taxon>
        <taxon>Pseudomonadati</taxon>
        <taxon>Pseudomonadota</taxon>
        <taxon>Betaproteobacteria</taxon>
        <taxon>Burkholderiales</taxon>
        <taxon>Comamonadaceae</taxon>
        <taxon>Hydrogenophaga</taxon>
    </lineage>
</organism>
<name>A0A372EQG1_9BURK</name>
<evidence type="ECO:0000313" key="2">
    <source>
        <dbReference type="Proteomes" id="UP000261931"/>
    </source>
</evidence>
<accession>A0A372EQG1</accession>
<gene>
    <name evidence="1" type="ORF">DY262_02825</name>
</gene>
<keyword evidence="2" id="KW-1185">Reference proteome</keyword>
<evidence type="ECO:0000313" key="1">
    <source>
        <dbReference type="EMBL" id="RFP82771.1"/>
    </source>
</evidence>
<dbReference type="EMBL" id="QVLS01000001">
    <property type="protein sequence ID" value="RFP82771.1"/>
    <property type="molecule type" value="Genomic_DNA"/>
</dbReference>
<reference evidence="1 2" key="1">
    <citation type="submission" date="2018-08" db="EMBL/GenBank/DDBJ databases">
        <title>Hydrogenophaga sp. LA-38 isolated from sludge.</title>
        <authorList>
            <person name="Im W.-T."/>
        </authorList>
    </citation>
    <scope>NUCLEOTIDE SEQUENCE [LARGE SCALE GENOMIC DNA]</scope>
    <source>
        <strain evidence="1 2">LA-38</strain>
    </source>
</reference>
<dbReference type="Proteomes" id="UP000261931">
    <property type="component" value="Unassembled WGS sequence"/>
</dbReference>
<sequence>MTRVTRIAEQLRKDAVKPDQYPVDGRVRSFLTDEHHKHDRRDEPDIIDWCVQARAAALLSPLLERWGRPSVYFQDGDAYVLEAAIAAALAGGTKHIAVVRCFHPAQADSFGSPKLVDALVAAAAQCESLTLERFGLLTPDEVHRFLERAREGGCVLQCLTLNQVAGMDREAMELLARLLPTSVIQELQLGEVDPVVLIDFLAALSRCTQGQFLALQTLGFSYSVVGEAAGRYSELGRLQVDEIEWQIALLKSLHDSRCKTLAVNAKRSVVVSDDGTSGHATDPLPPDYVCAGTTQMLTPPPSLFGTPPHALLELEGHRENVPRTCIEWHPRVVGRNGFLVDLAEGLNRRWLAEECLPAVVKRNRSMTVTEKDISGRIAFYLSDGDPVTLCWIRALNTDHRQLWDHTYNRHLEAIAQESKTTLEEIDALLRAGLTMDLIGYVRQLRERDQLPLPSAMDALRSRYIDHPVRKETWLWAFDPVGAIKYLIQEGRAGELKGWSTALRKMGALPPFEDLAPLITHCLDQKQEQPELVELLCNFQP</sequence>
<protein>
    <submittedName>
        <fullName evidence="1">Uncharacterized protein</fullName>
    </submittedName>
</protein>
<comment type="caution">
    <text evidence="1">The sequence shown here is derived from an EMBL/GenBank/DDBJ whole genome shotgun (WGS) entry which is preliminary data.</text>
</comment>